<dbReference type="InterPro" id="IPR000073">
    <property type="entry name" value="AB_hydrolase_1"/>
</dbReference>
<evidence type="ECO:0000259" key="2">
    <source>
        <dbReference type="Pfam" id="PF12697"/>
    </source>
</evidence>
<proteinExistence type="predicted"/>
<sequence>MVGGGKKISAVSARARTRRNKARSSSFPLFPGWYSYSDIDLNVVTDMFTKAVIVLLISLLVWTYQTIIQPPPPNICGLPGGPPVSCPRIKLSDGRYLAYRERGVAKEKSEFKIIMVHGFDNSKDMALVASQELIHELRIYFLSFDRAGYGESDPNPNRSVKSDTFDIQELADKLQLGSNFYVVGISMGGYPTWGCLKYIPNRHENRMLASLASRCSSCGSNCQLLVAFLSLSSIQGGLQETASARPMETSDSPLRSWTAILVDEPEMVPVIFLCGDIYGNRDKQILKMMSGTLTHNQTVIRQQGVFESLHRDLMVGFGSWDFDPMELSNPFPHNESFVHIWQGFEDPLVPVKLQQYVCRKLQWIRYHEVTDGGHLIMYDTNLFEAILRELLLPSGLRVLRQVYPKITRNPLEALKQPSKPRLNSGYPHSSAWTNPSPKIGTHDVSFLLHEPLWVEFFSSGSRNPTCDIYII</sequence>
<feature type="domain" description="AB hydrolase-1" evidence="2">
    <location>
        <begin position="113"/>
        <end position="379"/>
    </location>
</feature>
<dbReference type="Proteomes" id="UP001164929">
    <property type="component" value="Chromosome 9"/>
</dbReference>
<dbReference type="PANTHER" id="PTHR45763:SF28">
    <property type="entry name" value="ALPHA_BETA-HYDROLASES SUPERFAMILY PROTEIN"/>
    <property type="match status" value="1"/>
</dbReference>
<feature type="region of interest" description="Disordered" evidence="1">
    <location>
        <begin position="414"/>
        <end position="434"/>
    </location>
</feature>
<dbReference type="InterPro" id="IPR029058">
    <property type="entry name" value="AB_hydrolase_fold"/>
</dbReference>
<dbReference type="SUPFAM" id="SSF53474">
    <property type="entry name" value="alpha/beta-Hydrolases"/>
    <property type="match status" value="1"/>
</dbReference>
<comment type="caution">
    <text evidence="3">The sequence shown here is derived from an EMBL/GenBank/DDBJ whole genome shotgun (WGS) entry which is preliminary data.</text>
</comment>
<name>A0AAD6MKX4_9ROSI</name>
<keyword evidence="4" id="KW-1185">Reference proteome</keyword>
<dbReference type="Pfam" id="PF12697">
    <property type="entry name" value="Abhydrolase_6"/>
    <property type="match status" value="1"/>
</dbReference>
<evidence type="ECO:0000256" key="1">
    <source>
        <dbReference type="SAM" id="MobiDB-lite"/>
    </source>
</evidence>
<dbReference type="Gene3D" id="3.40.50.1820">
    <property type="entry name" value="alpha/beta hydrolase"/>
    <property type="match status" value="1"/>
</dbReference>
<evidence type="ECO:0000313" key="4">
    <source>
        <dbReference type="Proteomes" id="UP001164929"/>
    </source>
</evidence>
<accession>A0AAD6MKX4</accession>
<organism evidence="3 4">
    <name type="scientific">Populus alba x Populus x berolinensis</name>
    <dbReference type="NCBI Taxonomy" id="444605"/>
    <lineage>
        <taxon>Eukaryota</taxon>
        <taxon>Viridiplantae</taxon>
        <taxon>Streptophyta</taxon>
        <taxon>Embryophyta</taxon>
        <taxon>Tracheophyta</taxon>
        <taxon>Spermatophyta</taxon>
        <taxon>Magnoliopsida</taxon>
        <taxon>eudicotyledons</taxon>
        <taxon>Gunneridae</taxon>
        <taxon>Pentapetalae</taxon>
        <taxon>rosids</taxon>
        <taxon>fabids</taxon>
        <taxon>Malpighiales</taxon>
        <taxon>Salicaceae</taxon>
        <taxon>Saliceae</taxon>
        <taxon>Populus</taxon>
    </lineage>
</organism>
<dbReference type="EMBL" id="JAQIZT010000009">
    <property type="protein sequence ID" value="KAJ6986177.1"/>
    <property type="molecule type" value="Genomic_DNA"/>
</dbReference>
<gene>
    <name evidence="3" type="ORF">NC653_023927</name>
</gene>
<protein>
    <recommendedName>
        <fullName evidence="2">AB hydrolase-1 domain-containing protein</fullName>
    </recommendedName>
</protein>
<reference evidence="3" key="1">
    <citation type="journal article" date="2023" name="Mol. Ecol. Resour.">
        <title>Chromosome-level genome assembly of a triploid poplar Populus alba 'Berolinensis'.</title>
        <authorList>
            <person name="Chen S."/>
            <person name="Yu Y."/>
            <person name="Wang X."/>
            <person name="Wang S."/>
            <person name="Zhang T."/>
            <person name="Zhou Y."/>
            <person name="He R."/>
            <person name="Meng N."/>
            <person name="Wang Y."/>
            <person name="Liu W."/>
            <person name="Liu Z."/>
            <person name="Liu J."/>
            <person name="Guo Q."/>
            <person name="Huang H."/>
            <person name="Sederoff R.R."/>
            <person name="Wang G."/>
            <person name="Qu G."/>
            <person name="Chen S."/>
        </authorList>
    </citation>
    <scope>NUCLEOTIDE SEQUENCE</scope>
    <source>
        <strain evidence="3">SC-2020</strain>
    </source>
</reference>
<dbReference type="AlphaFoldDB" id="A0AAD6MKX4"/>
<evidence type="ECO:0000313" key="3">
    <source>
        <dbReference type="EMBL" id="KAJ6986177.1"/>
    </source>
</evidence>
<dbReference type="PANTHER" id="PTHR45763">
    <property type="entry name" value="HYDROLASE, ALPHA/BETA FOLD FAMILY PROTEIN, EXPRESSED-RELATED"/>
    <property type="match status" value="1"/>
</dbReference>